<dbReference type="InterPro" id="IPR000182">
    <property type="entry name" value="GNAT_dom"/>
</dbReference>
<dbReference type="STRING" id="767452.AVL62_08255"/>
<dbReference type="AlphaFoldDB" id="A0A0W8I2F8"/>
<organism evidence="2 3">
    <name type="scientific">Serinicoccus chungangensis</name>
    <dbReference type="NCBI Taxonomy" id="767452"/>
    <lineage>
        <taxon>Bacteria</taxon>
        <taxon>Bacillati</taxon>
        <taxon>Actinomycetota</taxon>
        <taxon>Actinomycetes</taxon>
        <taxon>Micrococcales</taxon>
        <taxon>Ornithinimicrobiaceae</taxon>
        <taxon>Serinicoccus</taxon>
    </lineage>
</organism>
<evidence type="ECO:0000313" key="2">
    <source>
        <dbReference type="EMBL" id="KUG51920.1"/>
    </source>
</evidence>
<dbReference type="OrthoDB" id="3466127at2"/>
<feature type="domain" description="N-acetyltransferase" evidence="1">
    <location>
        <begin position="22"/>
        <end position="193"/>
    </location>
</feature>
<reference evidence="2 3" key="1">
    <citation type="submission" date="2015-12" db="EMBL/GenBank/DDBJ databases">
        <title>Serinicoccus chungangenesis strain CD08_5 genome sequencing and assembly.</title>
        <authorList>
            <person name="Chander A.M."/>
            <person name="Kaur G."/>
            <person name="Nair G.R."/>
            <person name="Dhawan D.K."/>
            <person name="Kochhar R.K."/>
            <person name="Mayilraj S."/>
            <person name="Bhadada S.K."/>
        </authorList>
    </citation>
    <scope>NUCLEOTIDE SEQUENCE [LARGE SCALE GENOMIC DNA]</scope>
    <source>
        <strain evidence="2 3">CD08_5</strain>
    </source>
</reference>
<dbReference type="Proteomes" id="UP000054837">
    <property type="component" value="Unassembled WGS sequence"/>
</dbReference>
<protein>
    <recommendedName>
        <fullName evidence="1">N-acetyltransferase domain-containing protein</fullName>
    </recommendedName>
</protein>
<name>A0A0W8I2F8_9MICO</name>
<sequence length="233" mass="25237">MSPHALEELWPPYALRVEAGDLTLSVLRERDVPELVALVLEGIHDPGTMPFLYPWTAAPPEDVPANYVRYLGRVLAGQGPGAMSLQLVVRRAGETVGIQALEGEEVSTTRTVETGSWLVRREHGKGIGTRMRRAACALAFDHLGIERITSAAYLDNPASLAVSRAVGYQDNGRAWVARQGESAEQQRFVLTPETFRRGEPIRVEGAAAVRAFYGLDRAAATPVPAGSGTHVRS</sequence>
<dbReference type="RefSeq" id="WP_058892215.1">
    <property type="nucleotide sequence ID" value="NZ_LQBL01000031.1"/>
</dbReference>
<dbReference type="EMBL" id="LQBL01000031">
    <property type="protein sequence ID" value="KUG51920.1"/>
    <property type="molecule type" value="Genomic_DNA"/>
</dbReference>
<dbReference type="GO" id="GO:1990189">
    <property type="term" value="F:protein N-terminal-serine acetyltransferase activity"/>
    <property type="evidence" value="ECO:0007669"/>
    <property type="project" value="TreeGrafter"/>
</dbReference>
<dbReference type="Gene3D" id="3.40.630.30">
    <property type="match status" value="1"/>
</dbReference>
<dbReference type="SUPFAM" id="SSF55729">
    <property type="entry name" value="Acyl-CoA N-acyltransferases (Nat)"/>
    <property type="match status" value="1"/>
</dbReference>
<dbReference type="InterPro" id="IPR016181">
    <property type="entry name" value="Acyl_CoA_acyltransferase"/>
</dbReference>
<evidence type="ECO:0000259" key="1">
    <source>
        <dbReference type="PROSITE" id="PS51186"/>
    </source>
</evidence>
<dbReference type="PANTHER" id="PTHR43441">
    <property type="entry name" value="RIBOSOMAL-PROTEIN-SERINE ACETYLTRANSFERASE"/>
    <property type="match status" value="1"/>
</dbReference>
<evidence type="ECO:0000313" key="3">
    <source>
        <dbReference type="Proteomes" id="UP000054837"/>
    </source>
</evidence>
<proteinExistence type="predicted"/>
<dbReference type="PROSITE" id="PS51186">
    <property type="entry name" value="GNAT"/>
    <property type="match status" value="1"/>
</dbReference>
<dbReference type="GO" id="GO:0008999">
    <property type="term" value="F:protein-N-terminal-alanine acetyltransferase activity"/>
    <property type="evidence" value="ECO:0007669"/>
    <property type="project" value="TreeGrafter"/>
</dbReference>
<dbReference type="InterPro" id="IPR051908">
    <property type="entry name" value="Ribosomal_N-acetyltransferase"/>
</dbReference>
<keyword evidence="3" id="KW-1185">Reference proteome</keyword>
<comment type="caution">
    <text evidence="2">The sequence shown here is derived from an EMBL/GenBank/DDBJ whole genome shotgun (WGS) entry which is preliminary data.</text>
</comment>
<dbReference type="PANTHER" id="PTHR43441:SF11">
    <property type="entry name" value="RIBOSOMAL-PROTEIN-SERINE ACETYLTRANSFERASE"/>
    <property type="match status" value="1"/>
</dbReference>
<gene>
    <name evidence="2" type="ORF">AVL62_08255</name>
</gene>
<dbReference type="Pfam" id="PF13302">
    <property type="entry name" value="Acetyltransf_3"/>
    <property type="match status" value="1"/>
</dbReference>
<accession>A0A0W8I2F8</accession>
<dbReference type="GO" id="GO:0005737">
    <property type="term" value="C:cytoplasm"/>
    <property type="evidence" value="ECO:0007669"/>
    <property type="project" value="TreeGrafter"/>
</dbReference>